<proteinExistence type="predicted"/>
<reference evidence="1 2" key="2">
    <citation type="journal article" date="2021" name="Mar. Drugs">
        <title>A New Micromonospora Strain with Antibiotic Activity Isolated from the Microbiome of a Mid-Atlantic Deep-Sea Sponge.</title>
        <authorList>
            <person name="Back C.R."/>
            <person name="Stennett H.L."/>
            <person name="Williams S.E."/>
            <person name="Wang L."/>
            <person name="Ojeda Gomez J."/>
            <person name="Abdulle O.M."/>
            <person name="Duffy T."/>
            <person name="Neal C."/>
            <person name="Mantell J."/>
            <person name="Jepson M.A."/>
            <person name="Hendry K.R."/>
            <person name="Powell D."/>
            <person name="Stach J.E.M."/>
            <person name="Essex-Lopresti A.E."/>
            <person name="Willis C.L."/>
            <person name="Curnow P."/>
            <person name="Race P.R."/>
        </authorList>
    </citation>
    <scope>NUCLEOTIDE SEQUENCE [LARGE SCALE GENOMIC DNA]</scope>
    <source>
        <strain evidence="1 2">28ISP2-46</strain>
    </source>
</reference>
<accession>A0A7L6BDQ7</accession>
<protein>
    <submittedName>
        <fullName evidence="1">Uncharacterized protein</fullName>
    </submittedName>
</protein>
<keyword evidence="2" id="KW-1185">Reference proteome</keyword>
<dbReference type="EMBL" id="CP059322">
    <property type="protein sequence ID" value="QLQ40047.1"/>
    <property type="molecule type" value="Genomic_DNA"/>
</dbReference>
<dbReference type="AlphaFoldDB" id="A0A7L6BDQ7"/>
<dbReference type="Proteomes" id="UP000510844">
    <property type="component" value="Chromosome"/>
</dbReference>
<organism evidence="1 2">
    <name type="scientific">Micromonospora robiginosa</name>
    <dbReference type="NCBI Taxonomy" id="2749844"/>
    <lineage>
        <taxon>Bacteria</taxon>
        <taxon>Bacillati</taxon>
        <taxon>Actinomycetota</taxon>
        <taxon>Actinomycetes</taxon>
        <taxon>Micromonosporales</taxon>
        <taxon>Micromonosporaceae</taxon>
        <taxon>Micromonospora</taxon>
    </lineage>
</organism>
<reference evidence="2" key="1">
    <citation type="submission" date="2020-07" db="EMBL/GenBank/DDBJ databases">
        <title>A new Micromonospora strain with potent antibiotic activity isolated from the microbiome of a mid-Atlantic deep-sea sponge.</title>
        <authorList>
            <person name="Back C.R."/>
            <person name="Stennett H.L."/>
            <person name="Williams S.E."/>
            <person name="Wang L."/>
            <person name="Ojeda Gomez J."/>
            <person name="Abdulle O.M."/>
            <person name="Duffy T."/>
            <person name="Hendry K.R."/>
            <person name="Powell D."/>
            <person name="Stach J.E."/>
            <person name="Essex-Lopresti A.E."/>
            <person name="Willis C.L."/>
            <person name="Curnow P."/>
            <person name="Race P.R."/>
        </authorList>
    </citation>
    <scope>NUCLEOTIDE SEQUENCE [LARGE SCALE GENOMIC DNA]</scope>
    <source>
        <strain evidence="2">28ISP2-46</strain>
    </source>
</reference>
<dbReference type="RefSeq" id="WP_181572414.1">
    <property type="nucleotide sequence ID" value="NZ_CP059322.2"/>
</dbReference>
<name>A0A7L6BDQ7_9ACTN</name>
<dbReference type="KEGG" id="mfeu:H1D33_15190"/>
<evidence type="ECO:0000313" key="2">
    <source>
        <dbReference type="Proteomes" id="UP000510844"/>
    </source>
</evidence>
<evidence type="ECO:0000313" key="1">
    <source>
        <dbReference type="EMBL" id="QLQ40047.1"/>
    </source>
</evidence>
<gene>
    <name evidence="1" type="ORF">H1D33_15190</name>
</gene>
<sequence>MGERHDGEMIMKLAASPEIDIAVNLMINRSTLDVRRACVEDFVDHGLVVPERR</sequence>